<feature type="compositionally biased region" description="Low complexity" evidence="1">
    <location>
        <begin position="52"/>
        <end position="78"/>
    </location>
</feature>
<name>A0A2L0EMH4_SORCE</name>
<dbReference type="Gene3D" id="2.60.40.1120">
    <property type="entry name" value="Carboxypeptidase-like, regulatory domain"/>
    <property type="match status" value="1"/>
</dbReference>
<evidence type="ECO:0000256" key="1">
    <source>
        <dbReference type="SAM" id="MobiDB-lite"/>
    </source>
</evidence>
<organism evidence="3 4">
    <name type="scientific">Sorangium cellulosum</name>
    <name type="common">Polyangium cellulosum</name>
    <dbReference type="NCBI Taxonomy" id="56"/>
    <lineage>
        <taxon>Bacteria</taxon>
        <taxon>Pseudomonadati</taxon>
        <taxon>Myxococcota</taxon>
        <taxon>Polyangia</taxon>
        <taxon>Polyangiales</taxon>
        <taxon>Polyangiaceae</taxon>
        <taxon>Sorangium</taxon>
    </lineage>
</organism>
<keyword evidence="2" id="KW-0732">Signal</keyword>
<dbReference type="AlphaFoldDB" id="A0A2L0EMH4"/>
<evidence type="ECO:0000313" key="4">
    <source>
        <dbReference type="Proteomes" id="UP000238348"/>
    </source>
</evidence>
<feature type="signal peptide" evidence="2">
    <location>
        <begin position="1"/>
        <end position="23"/>
    </location>
</feature>
<reference evidence="3 4" key="1">
    <citation type="submission" date="2015-09" db="EMBL/GenBank/DDBJ databases">
        <title>Sorangium comparison.</title>
        <authorList>
            <person name="Zaburannyi N."/>
            <person name="Bunk B."/>
            <person name="Overmann J."/>
            <person name="Mueller R."/>
        </authorList>
    </citation>
    <scope>NUCLEOTIDE SEQUENCE [LARGE SCALE GENOMIC DNA]</scope>
    <source>
        <strain evidence="3 4">So ce26</strain>
    </source>
</reference>
<evidence type="ECO:0000256" key="2">
    <source>
        <dbReference type="SAM" id="SignalP"/>
    </source>
</evidence>
<sequence length="205" mass="20666">MKARSAIGSLLLWLGAAACGARAASPGPAAVQGPPPVSTPSAAAAPPPVPSERPAAAAPSTDGGAAPEPGAAASQAPPAEEPPAPPTEEEKAAANVPPCTYQAATLVMSLVIEVHDASTKEPLCDATATLTSPQGKEIPTHKPHGDCKSSWVVDAAGKYTVGASHPGYATRTRTVLIERRNCILQAPGFIFSLPPLKRAPPKAVK</sequence>
<accession>A0A2L0EMH4</accession>
<dbReference type="EMBL" id="CP012673">
    <property type="protein sequence ID" value="AUX40475.1"/>
    <property type="molecule type" value="Genomic_DNA"/>
</dbReference>
<proteinExistence type="predicted"/>
<feature type="chain" id="PRO_5014888449" description="Secreted protein" evidence="2">
    <location>
        <begin position="24"/>
        <end position="205"/>
    </location>
</feature>
<evidence type="ECO:0008006" key="5">
    <source>
        <dbReference type="Google" id="ProtNLM"/>
    </source>
</evidence>
<evidence type="ECO:0000313" key="3">
    <source>
        <dbReference type="EMBL" id="AUX40475.1"/>
    </source>
</evidence>
<dbReference type="RefSeq" id="WP_159396792.1">
    <property type="nucleotide sequence ID" value="NZ_CP012673.1"/>
</dbReference>
<dbReference type="Proteomes" id="UP000238348">
    <property type="component" value="Chromosome"/>
</dbReference>
<protein>
    <recommendedName>
        <fullName evidence="5">Secreted protein</fullName>
    </recommendedName>
</protein>
<feature type="region of interest" description="Disordered" evidence="1">
    <location>
        <begin position="23"/>
        <end position="95"/>
    </location>
</feature>
<dbReference type="PROSITE" id="PS51257">
    <property type="entry name" value="PROKAR_LIPOPROTEIN"/>
    <property type="match status" value="1"/>
</dbReference>
<gene>
    <name evidence="3" type="ORF">SOCE26_018760</name>
</gene>
<feature type="compositionally biased region" description="Low complexity" evidence="1">
    <location>
        <begin position="23"/>
        <end position="32"/>
    </location>
</feature>